<reference evidence="2" key="1">
    <citation type="journal article" date="2021" name="IMA Fungus">
        <title>Genomic characterization of three marine fungi, including Emericellopsis atlantica sp. nov. with signatures of a generalist lifestyle and marine biomass degradation.</title>
        <authorList>
            <person name="Hagestad O.C."/>
            <person name="Hou L."/>
            <person name="Andersen J.H."/>
            <person name="Hansen E.H."/>
            <person name="Altermark B."/>
            <person name="Li C."/>
            <person name="Kuhnert E."/>
            <person name="Cox R.J."/>
            <person name="Crous P.W."/>
            <person name="Spatafora J.W."/>
            <person name="Lail K."/>
            <person name="Amirebrahimi M."/>
            <person name="Lipzen A."/>
            <person name="Pangilinan J."/>
            <person name="Andreopoulos W."/>
            <person name="Hayes R.D."/>
            <person name="Ng V."/>
            <person name="Grigoriev I.V."/>
            <person name="Jackson S.A."/>
            <person name="Sutton T.D.S."/>
            <person name="Dobson A.D.W."/>
            <person name="Rama T."/>
        </authorList>
    </citation>
    <scope>NUCLEOTIDE SEQUENCE</scope>
    <source>
        <strain evidence="2">TRa018bII</strain>
    </source>
</reference>
<sequence>MSSCTIELTKLRIPPPITFDPITLYPKILSALQIVRQNLANRVVPTHSRFYTCDQDPAFIYILGCWPPHYTHDAFLENKNLMEEVLRPQEDLLEFIWSNHIVVSSTPNNGMYAFTLPLNAPIITLEKLTMSHDWAHSKLRDKHQRKLTEILEAATKPYTVFEWWRCDLPIWKDETEMVLRDRDESVRFSGWDNRERHEEWVREMRGPPGVTAYMSLWDHCVETEVVHLRDMEGWGEGDMKEEPHIKKESVVDDEPRIKNETSVDEESEVKVVGA</sequence>
<accession>A0A9P7Y8R1</accession>
<keyword evidence="3" id="KW-1185">Reference proteome</keyword>
<evidence type="ECO:0000313" key="2">
    <source>
        <dbReference type="EMBL" id="KAG9228707.1"/>
    </source>
</evidence>
<dbReference type="AlphaFoldDB" id="A0A9P7Y8R1"/>
<evidence type="ECO:0000313" key="3">
    <source>
        <dbReference type="Proteomes" id="UP000824998"/>
    </source>
</evidence>
<organism evidence="2 3">
    <name type="scientific">Amylocarpus encephaloides</name>
    <dbReference type="NCBI Taxonomy" id="45428"/>
    <lineage>
        <taxon>Eukaryota</taxon>
        <taxon>Fungi</taxon>
        <taxon>Dikarya</taxon>
        <taxon>Ascomycota</taxon>
        <taxon>Pezizomycotina</taxon>
        <taxon>Leotiomycetes</taxon>
        <taxon>Helotiales</taxon>
        <taxon>Helotiales incertae sedis</taxon>
        <taxon>Amylocarpus</taxon>
    </lineage>
</organism>
<name>A0A9P7Y8R1_9HELO</name>
<feature type="compositionally biased region" description="Basic and acidic residues" evidence="1">
    <location>
        <begin position="236"/>
        <end position="261"/>
    </location>
</feature>
<dbReference type="EMBL" id="MU251874">
    <property type="protein sequence ID" value="KAG9228707.1"/>
    <property type="molecule type" value="Genomic_DNA"/>
</dbReference>
<dbReference type="PANTHER" id="PTHR42052">
    <property type="entry name" value="ABM DOMAIN-CONTAINING PROTEIN"/>
    <property type="match status" value="1"/>
</dbReference>
<protein>
    <submittedName>
        <fullName evidence="2">Uncharacterized protein</fullName>
    </submittedName>
</protein>
<gene>
    <name evidence="2" type="ORF">BJ875DRAFT_476814</name>
</gene>
<comment type="caution">
    <text evidence="2">The sequence shown here is derived from an EMBL/GenBank/DDBJ whole genome shotgun (WGS) entry which is preliminary data.</text>
</comment>
<proteinExistence type="predicted"/>
<evidence type="ECO:0000256" key="1">
    <source>
        <dbReference type="SAM" id="MobiDB-lite"/>
    </source>
</evidence>
<dbReference type="OrthoDB" id="3542212at2759"/>
<dbReference type="Proteomes" id="UP000824998">
    <property type="component" value="Unassembled WGS sequence"/>
</dbReference>
<dbReference type="PANTHER" id="PTHR42052:SF1">
    <property type="entry name" value="ABM DOMAIN-CONTAINING PROTEIN"/>
    <property type="match status" value="1"/>
</dbReference>
<feature type="region of interest" description="Disordered" evidence="1">
    <location>
        <begin position="236"/>
        <end position="274"/>
    </location>
</feature>